<organism evidence="10 11">
    <name type="scientific">Leuconostoc pseudomesenteroides</name>
    <dbReference type="NCBI Taxonomy" id="33968"/>
    <lineage>
        <taxon>Bacteria</taxon>
        <taxon>Bacillati</taxon>
        <taxon>Bacillota</taxon>
        <taxon>Bacilli</taxon>
        <taxon>Lactobacillales</taxon>
        <taxon>Lactobacillaceae</taxon>
        <taxon>Leuconostoc</taxon>
    </lineage>
</organism>
<dbReference type="GO" id="GO:0016887">
    <property type="term" value="F:ATP hydrolysis activity"/>
    <property type="evidence" value="ECO:0007669"/>
    <property type="project" value="InterPro"/>
</dbReference>
<dbReference type="Gene3D" id="3.40.50.300">
    <property type="entry name" value="P-loop containing nucleotide triphosphate hydrolases"/>
    <property type="match status" value="1"/>
</dbReference>
<dbReference type="SMART" id="SM00382">
    <property type="entry name" value="AAA"/>
    <property type="match status" value="1"/>
</dbReference>
<dbReference type="InterPro" id="IPR027417">
    <property type="entry name" value="P-loop_NTPase"/>
</dbReference>
<evidence type="ECO:0000256" key="2">
    <source>
        <dbReference type="ARBA" id="ARBA00005417"/>
    </source>
</evidence>
<sequence length="244" mass="27013">MIEVKHIIKQYPEKRALDDVSATFNAHETTVILGPSGSGKSTLLRTLNLLERPTSGTLALNDLTINFEAPIAKKEIFNVRQTFGMVFQEKALFAHLTVLKNIIEGPVQVKKESVAVATKKAEALLERFGMTELAARYPSELSGGQQQRVAIMRALAMQPEYLLLDEPTSALDPELEAQVLHVLKELATQRTSMIVVTHNLGFARQVADHIIFIENGQIGYDGSAEGFFSATDNRIQQFLNAMSF</sequence>
<evidence type="ECO:0000256" key="5">
    <source>
        <dbReference type="ARBA" id="ARBA00022741"/>
    </source>
</evidence>
<protein>
    <submittedName>
        <fullName evidence="10">Arginine ABC transporter ATP-binding protein ArtP</fullName>
    </submittedName>
</protein>
<evidence type="ECO:0000256" key="6">
    <source>
        <dbReference type="ARBA" id="ARBA00022840"/>
    </source>
</evidence>
<gene>
    <name evidence="10" type="ORF">BMR96_06620</name>
</gene>
<keyword evidence="7" id="KW-0029">Amino-acid transport</keyword>
<dbReference type="STRING" id="33968.BMS77_01730"/>
<dbReference type="eggNOG" id="COG1126">
    <property type="taxonomic scope" value="Bacteria"/>
</dbReference>
<comment type="caution">
    <text evidence="10">The sequence shown here is derived from an EMBL/GenBank/DDBJ whole genome shotgun (WGS) entry which is preliminary data.</text>
</comment>
<dbReference type="InterPro" id="IPR030679">
    <property type="entry name" value="ABC_ATPase_HisP-typ"/>
</dbReference>
<evidence type="ECO:0000313" key="11">
    <source>
        <dbReference type="Proteomes" id="UP000192288"/>
    </source>
</evidence>
<evidence type="ECO:0000256" key="4">
    <source>
        <dbReference type="ARBA" id="ARBA00022475"/>
    </source>
</evidence>
<keyword evidence="6 10" id="KW-0067">ATP-binding</keyword>
<dbReference type="Pfam" id="PF00005">
    <property type="entry name" value="ABC_tran"/>
    <property type="match status" value="1"/>
</dbReference>
<accession>A0A1X0VCR2</accession>
<comment type="similarity">
    <text evidence="2">Belongs to the ABC transporter superfamily.</text>
</comment>
<evidence type="ECO:0000256" key="7">
    <source>
        <dbReference type="ARBA" id="ARBA00022970"/>
    </source>
</evidence>
<evidence type="ECO:0000313" key="10">
    <source>
        <dbReference type="EMBL" id="ORI97532.1"/>
    </source>
</evidence>
<dbReference type="GO" id="GO:0005524">
    <property type="term" value="F:ATP binding"/>
    <property type="evidence" value="ECO:0007669"/>
    <property type="project" value="UniProtKB-KW"/>
</dbReference>
<dbReference type="PROSITE" id="PS50893">
    <property type="entry name" value="ABC_TRANSPORTER_2"/>
    <property type="match status" value="1"/>
</dbReference>
<feature type="domain" description="ABC transporter" evidence="9">
    <location>
        <begin position="2"/>
        <end position="240"/>
    </location>
</feature>
<dbReference type="AlphaFoldDB" id="A0A1X0VCR2"/>
<dbReference type="EMBL" id="MPLS01000022">
    <property type="protein sequence ID" value="ORI97532.1"/>
    <property type="molecule type" value="Genomic_DNA"/>
</dbReference>
<dbReference type="InterPro" id="IPR003439">
    <property type="entry name" value="ABC_transporter-like_ATP-bd"/>
</dbReference>
<dbReference type="InterPro" id="IPR050086">
    <property type="entry name" value="MetN_ABC_transporter-like"/>
</dbReference>
<keyword evidence="8" id="KW-0472">Membrane</keyword>
<name>A0A1X0VCR2_LEUPS</name>
<comment type="subcellular location">
    <subcellularLocation>
        <location evidence="1">Cell membrane</location>
        <topology evidence="1">Peripheral membrane protein</topology>
    </subcellularLocation>
</comment>
<dbReference type="SUPFAM" id="SSF52540">
    <property type="entry name" value="P-loop containing nucleoside triphosphate hydrolases"/>
    <property type="match status" value="1"/>
</dbReference>
<dbReference type="GO" id="GO:0015424">
    <property type="term" value="F:ABC-type amino acid transporter activity"/>
    <property type="evidence" value="ECO:0007669"/>
    <property type="project" value="InterPro"/>
</dbReference>
<evidence type="ECO:0000256" key="3">
    <source>
        <dbReference type="ARBA" id="ARBA00022448"/>
    </source>
</evidence>
<dbReference type="GO" id="GO:0005886">
    <property type="term" value="C:plasma membrane"/>
    <property type="evidence" value="ECO:0007669"/>
    <property type="project" value="UniProtKB-SubCell"/>
</dbReference>
<proteinExistence type="inferred from homology"/>
<keyword evidence="3" id="KW-0813">Transport</keyword>
<dbReference type="RefSeq" id="WP_004913588.1">
    <property type="nucleotide sequence ID" value="NZ_MPLS01000022.1"/>
</dbReference>
<dbReference type="PANTHER" id="PTHR43166">
    <property type="entry name" value="AMINO ACID IMPORT ATP-BINDING PROTEIN"/>
    <property type="match status" value="1"/>
</dbReference>
<keyword evidence="4" id="KW-1003">Cell membrane</keyword>
<reference evidence="10 11" key="1">
    <citation type="journal article" date="2017" name="Front. Microbiol.">
        <title>Genomic Characterization of Dairy Associated Leuconostoc Species and Diversity of Leuconostocs in Undefined Mixed Mesophilic Starter Cultures.</title>
        <authorList>
            <person name="Frantzen C.A."/>
            <person name="Kot W."/>
            <person name="Pedersen T.B."/>
            <person name="Ardo Y.M."/>
            <person name="Broadbent J.R."/>
            <person name="Neve H."/>
            <person name="Hansen L.H."/>
            <person name="Dal Bello F."/>
            <person name="Ostlie H.M."/>
            <person name="Kleppen H.P."/>
            <person name="Vogensen F.K."/>
            <person name="Holo H."/>
        </authorList>
    </citation>
    <scope>NUCLEOTIDE SEQUENCE [LARGE SCALE GENOMIC DNA]</scope>
    <source>
        <strain evidence="10 11">LMGCF08</strain>
    </source>
</reference>
<evidence type="ECO:0000259" key="9">
    <source>
        <dbReference type="PROSITE" id="PS50893"/>
    </source>
</evidence>
<dbReference type="InterPro" id="IPR003593">
    <property type="entry name" value="AAA+_ATPase"/>
</dbReference>
<evidence type="ECO:0000256" key="8">
    <source>
        <dbReference type="ARBA" id="ARBA00023136"/>
    </source>
</evidence>
<dbReference type="PIRSF" id="PIRSF039085">
    <property type="entry name" value="ABC_ATPase_HisP"/>
    <property type="match status" value="1"/>
</dbReference>
<keyword evidence="5" id="KW-0547">Nucleotide-binding</keyword>
<dbReference type="Proteomes" id="UP000192288">
    <property type="component" value="Unassembled WGS sequence"/>
</dbReference>
<dbReference type="PANTHER" id="PTHR43166:SF9">
    <property type="entry name" value="GLUTAMATE_ASPARTATE IMPORT ATP-BINDING PROTEIN GLTL"/>
    <property type="match status" value="1"/>
</dbReference>
<evidence type="ECO:0000256" key="1">
    <source>
        <dbReference type="ARBA" id="ARBA00004202"/>
    </source>
</evidence>